<dbReference type="Gene3D" id="2.60.40.10">
    <property type="entry name" value="Immunoglobulins"/>
    <property type="match status" value="1"/>
</dbReference>
<reference evidence="1" key="1">
    <citation type="submission" date="2018-07" db="EMBL/GenBank/DDBJ databases">
        <authorList>
            <person name="Ashton P.M."/>
            <person name="Dallman T."/>
            <person name="Nair S."/>
            <person name="De Pinna E."/>
            <person name="Peters T."/>
            <person name="Grant K."/>
        </authorList>
    </citation>
    <scope>NUCLEOTIDE SEQUENCE</scope>
    <source>
        <strain evidence="1">142535</strain>
    </source>
</reference>
<protein>
    <recommendedName>
        <fullName evidence="2">Virion structural protein</fullName>
    </recommendedName>
</protein>
<dbReference type="AlphaFoldDB" id="A0A5U8XK41"/>
<dbReference type="EMBL" id="AAGUDP010000006">
    <property type="protein sequence ID" value="EBS0563269.1"/>
    <property type="molecule type" value="Genomic_DNA"/>
</dbReference>
<organism evidence="1">
    <name type="scientific">Salmonella muenchen</name>
    <dbReference type="NCBI Taxonomy" id="596"/>
    <lineage>
        <taxon>Bacteria</taxon>
        <taxon>Pseudomonadati</taxon>
        <taxon>Pseudomonadota</taxon>
        <taxon>Gammaproteobacteria</taxon>
        <taxon>Enterobacterales</taxon>
        <taxon>Enterobacteriaceae</taxon>
        <taxon>Salmonella</taxon>
    </lineage>
</organism>
<name>A0A5U8XK41_SALMU</name>
<proteinExistence type="predicted"/>
<dbReference type="InterPro" id="IPR013783">
    <property type="entry name" value="Ig-like_fold"/>
</dbReference>
<gene>
    <name evidence="1" type="ORF">DTU56_09080</name>
</gene>
<sequence length="295" mass="32561">MGVKLNWDDQSDQNLDKIEIYRSAAKGDTQKPENLLVTLPGTATSYEDLTVKNKNLYYYRIAAVKGSEYAWGEPQLAGYFSETGPGRAVPLRGDWNAGFMDRIPVANFITGPDLRTKVPEMNTMGGLWNPNNWYKLVHKGKIIFMPDSNLVSASWNELYAAGLVFGEDGFGQLPTGAAGSKNQKYVININGLEYIVRLPRLSALPTTQYLTTVDQMVGSEWKDCISRLVMASVNNDPTARTRLYDQSTSWISTGPHLANATQCAIAHSTNSEKPGTPVALATRMTTPFVLELIMP</sequence>
<evidence type="ECO:0008006" key="2">
    <source>
        <dbReference type="Google" id="ProtNLM"/>
    </source>
</evidence>
<evidence type="ECO:0000313" key="1">
    <source>
        <dbReference type="EMBL" id="EBS0563269.1"/>
    </source>
</evidence>
<comment type="caution">
    <text evidence="1">The sequence shown here is derived from an EMBL/GenBank/DDBJ whole genome shotgun (WGS) entry which is preliminary data.</text>
</comment>
<accession>A0A5U8XK41</accession>